<dbReference type="InterPro" id="IPR050587">
    <property type="entry name" value="GNT1/Glycosyltrans_8"/>
</dbReference>
<dbReference type="HOGENOM" id="CLU_1611852_0_0_1"/>
<dbReference type="Pfam" id="PF01501">
    <property type="entry name" value="Glyco_transf_8"/>
    <property type="match status" value="1"/>
</dbReference>
<dbReference type="Gene3D" id="3.90.550.10">
    <property type="entry name" value="Spore Coat Polysaccharide Biosynthesis Protein SpsA, Chain A"/>
    <property type="match status" value="1"/>
</dbReference>
<dbReference type="AlphaFoldDB" id="A0A0C9T5E7"/>
<organism evidence="1 2">
    <name type="scientific">Sphaerobolus stellatus (strain SS14)</name>
    <dbReference type="NCBI Taxonomy" id="990650"/>
    <lineage>
        <taxon>Eukaryota</taxon>
        <taxon>Fungi</taxon>
        <taxon>Dikarya</taxon>
        <taxon>Basidiomycota</taxon>
        <taxon>Agaricomycotina</taxon>
        <taxon>Agaricomycetes</taxon>
        <taxon>Phallomycetidae</taxon>
        <taxon>Geastrales</taxon>
        <taxon>Sphaerobolaceae</taxon>
        <taxon>Sphaerobolus</taxon>
    </lineage>
</organism>
<dbReference type="InterPro" id="IPR002495">
    <property type="entry name" value="Glyco_trans_8"/>
</dbReference>
<dbReference type="InterPro" id="IPR029044">
    <property type="entry name" value="Nucleotide-diphossugar_trans"/>
</dbReference>
<accession>A0A0C9T5E7</accession>
<dbReference type="Proteomes" id="UP000054279">
    <property type="component" value="Unassembled WGS sequence"/>
</dbReference>
<gene>
    <name evidence="1" type="ORF">M422DRAFT_275191</name>
</gene>
<evidence type="ECO:0000313" key="1">
    <source>
        <dbReference type="EMBL" id="KIJ24098.1"/>
    </source>
</evidence>
<proteinExistence type="predicted"/>
<name>A0A0C9T5E7_SPHS4</name>
<keyword evidence="2" id="KW-1185">Reference proteome</keyword>
<sequence>MYLPDRVSRKDQCLAQAAGWDLFPVKLIPPLIASLVYLDADIIVRNNFDELFTLPYTFTAAPDIWLDKRGFTVGVNAGVLLVRPNTMIFHDMLAKMETAKYPLAFAEQAFLNAYFGFQAMRLPLAYNGNMAIKWKSRILLDSLQRDLRVIHYTLVKPFSGVAGSP</sequence>
<dbReference type="OrthoDB" id="2014201at2759"/>
<dbReference type="GO" id="GO:0016757">
    <property type="term" value="F:glycosyltransferase activity"/>
    <property type="evidence" value="ECO:0007669"/>
    <property type="project" value="InterPro"/>
</dbReference>
<reference evidence="1 2" key="1">
    <citation type="submission" date="2014-06" db="EMBL/GenBank/DDBJ databases">
        <title>Evolutionary Origins and Diversification of the Mycorrhizal Mutualists.</title>
        <authorList>
            <consortium name="DOE Joint Genome Institute"/>
            <consortium name="Mycorrhizal Genomics Consortium"/>
            <person name="Kohler A."/>
            <person name="Kuo A."/>
            <person name="Nagy L.G."/>
            <person name="Floudas D."/>
            <person name="Copeland A."/>
            <person name="Barry K.W."/>
            <person name="Cichocki N."/>
            <person name="Veneault-Fourrey C."/>
            <person name="LaButti K."/>
            <person name="Lindquist E.A."/>
            <person name="Lipzen A."/>
            <person name="Lundell T."/>
            <person name="Morin E."/>
            <person name="Murat C."/>
            <person name="Riley R."/>
            <person name="Ohm R."/>
            <person name="Sun H."/>
            <person name="Tunlid A."/>
            <person name="Henrissat B."/>
            <person name="Grigoriev I.V."/>
            <person name="Hibbett D.S."/>
            <person name="Martin F."/>
        </authorList>
    </citation>
    <scope>NUCLEOTIDE SEQUENCE [LARGE SCALE GENOMIC DNA]</scope>
    <source>
        <strain evidence="1 2">SS14</strain>
    </source>
</reference>
<protein>
    <submittedName>
        <fullName evidence="1">Glycosyltransferase family 8 protein</fullName>
    </submittedName>
</protein>
<keyword evidence="1" id="KW-0808">Transferase</keyword>
<dbReference type="PANTHER" id="PTHR11183">
    <property type="entry name" value="GLYCOGENIN SUBFAMILY MEMBER"/>
    <property type="match status" value="1"/>
</dbReference>
<evidence type="ECO:0000313" key="2">
    <source>
        <dbReference type="Proteomes" id="UP000054279"/>
    </source>
</evidence>
<dbReference type="SUPFAM" id="SSF53448">
    <property type="entry name" value="Nucleotide-diphospho-sugar transferases"/>
    <property type="match status" value="1"/>
</dbReference>
<dbReference type="EMBL" id="KN837533">
    <property type="protein sequence ID" value="KIJ24098.1"/>
    <property type="molecule type" value="Genomic_DNA"/>
</dbReference>